<accession>A0ABV5V6H5</accession>
<sequence>MWFESLVSAEDVAQDRSLGINTYVEVTANSDLSLATEAGMSLIVSSDDRRAHGFLVTDEPDMWAGAGSEEWSGNYPGEGQICRLSTARCGFTVVETLLRDAPPGVMTYVNYGKGVAFWHSDAEAAQFLDLVDLVSVDTYWFTDPNICGRSEGGQGPGEGRHLGESRCRLAANYGWTVERARSLVQPRGSKPVWHFVEVGHPFSESWAPTITGPQIRAAVWSGIVHGARGVIYFNHNFGGDCITQHVLRDACGDAVRADVAAVNRQIHQLAPILNAPFVDGLLTTSDGVDAVVKVHDDSFTIIAGSTADGHQLATFDLACTTATAGQVVGEERSVPVAEGRFVDEFRDANAVHIYQLDGGTCGIG</sequence>
<reference evidence="1 2" key="1">
    <citation type="submission" date="2024-09" db="EMBL/GenBank/DDBJ databases">
        <authorList>
            <person name="Sun Q."/>
            <person name="Mori K."/>
        </authorList>
    </citation>
    <scope>NUCLEOTIDE SEQUENCE [LARGE SCALE GENOMIC DNA]</scope>
    <source>
        <strain evidence="1 2">JCM 12763</strain>
    </source>
</reference>
<dbReference type="Gene3D" id="3.20.20.80">
    <property type="entry name" value="Glycosidases"/>
    <property type="match status" value="1"/>
</dbReference>
<evidence type="ECO:0000313" key="1">
    <source>
        <dbReference type="EMBL" id="MFB9733367.1"/>
    </source>
</evidence>
<protein>
    <recommendedName>
        <fullName evidence="3">Glycoside hydrolase family 42 N-terminal domain-containing protein</fullName>
    </recommendedName>
</protein>
<evidence type="ECO:0000313" key="2">
    <source>
        <dbReference type="Proteomes" id="UP001589613"/>
    </source>
</evidence>
<comment type="caution">
    <text evidence="1">The sequence shown here is derived from an EMBL/GenBank/DDBJ whole genome shotgun (WGS) entry which is preliminary data.</text>
</comment>
<gene>
    <name evidence="1" type="ORF">ACFFN0_15065</name>
</gene>
<proteinExistence type="predicted"/>
<evidence type="ECO:0008006" key="3">
    <source>
        <dbReference type="Google" id="ProtNLM"/>
    </source>
</evidence>
<organism evidence="1 2">
    <name type="scientific">Ornithinimicrobium kibberense</name>
    <dbReference type="NCBI Taxonomy" id="282060"/>
    <lineage>
        <taxon>Bacteria</taxon>
        <taxon>Bacillati</taxon>
        <taxon>Actinomycetota</taxon>
        <taxon>Actinomycetes</taxon>
        <taxon>Micrococcales</taxon>
        <taxon>Ornithinimicrobiaceae</taxon>
        <taxon>Ornithinimicrobium</taxon>
    </lineage>
</organism>
<dbReference type="EMBL" id="JBHMAX010000033">
    <property type="protein sequence ID" value="MFB9733367.1"/>
    <property type="molecule type" value="Genomic_DNA"/>
</dbReference>
<keyword evidence="2" id="KW-1185">Reference proteome</keyword>
<dbReference type="Proteomes" id="UP001589613">
    <property type="component" value="Unassembled WGS sequence"/>
</dbReference>
<dbReference type="RefSeq" id="WP_141339433.1">
    <property type="nucleotide sequence ID" value="NZ_JBHMAX010000033.1"/>
</dbReference>
<name>A0ABV5V6H5_9MICO</name>